<evidence type="ECO:0000313" key="6">
    <source>
        <dbReference type="Proteomes" id="UP000077177"/>
    </source>
</evidence>
<dbReference type="PROSITE" id="PS51820">
    <property type="entry name" value="PA14"/>
    <property type="match status" value="1"/>
</dbReference>
<dbReference type="Proteomes" id="UP000077177">
    <property type="component" value="Chromosome"/>
</dbReference>
<dbReference type="InterPro" id="IPR019316">
    <property type="entry name" value="G8_domain"/>
</dbReference>
<dbReference type="InterPro" id="IPR013783">
    <property type="entry name" value="Ig-like_fold"/>
</dbReference>
<keyword evidence="6" id="KW-1185">Reference proteome</keyword>
<dbReference type="SUPFAM" id="SSF56988">
    <property type="entry name" value="Anthrax protective antigen"/>
    <property type="match status" value="1"/>
</dbReference>
<evidence type="ECO:0000259" key="4">
    <source>
        <dbReference type="PROSITE" id="PS51820"/>
    </source>
</evidence>
<dbReference type="OrthoDB" id="9805017at2"/>
<dbReference type="InterPro" id="IPR037524">
    <property type="entry name" value="PA14/GLEYA"/>
</dbReference>
<evidence type="ECO:0000259" key="2">
    <source>
        <dbReference type="PROSITE" id="PS50093"/>
    </source>
</evidence>
<dbReference type="PANTHER" id="PTHR46182:SF2">
    <property type="entry name" value="FI19480P1"/>
    <property type="match status" value="1"/>
</dbReference>
<dbReference type="EMBL" id="CP011390">
    <property type="protein sequence ID" value="ANE52968.1"/>
    <property type="molecule type" value="Genomic_DNA"/>
</dbReference>
<keyword evidence="1" id="KW-0325">Glycoprotein</keyword>
<dbReference type="SMART" id="SM00089">
    <property type="entry name" value="PKD"/>
    <property type="match status" value="3"/>
</dbReference>
<evidence type="ECO:0008006" key="7">
    <source>
        <dbReference type="Google" id="ProtNLM"/>
    </source>
</evidence>
<dbReference type="Pfam" id="PF22352">
    <property type="entry name" value="K319L-like_PKD"/>
    <property type="match status" value="3"/>
</dbReference>
<evidence type="ECO:0000256" key="1">
    <source>
        <dbReference type="ARBA" id="ARBA00023180"/>
    </source>
</evidence>
<dbReference type="InterPro" id="IPR029865">
    <property type="entry name" value="KIAA0319-like"/>
</dbReference>
<feature type="domain" description="G8" evidence="3">
    <location>
        <begin position="65"/>
        <end position="188"/>
    </location>
</feature>
<proteinExistence type="predicted"/>
<dbReference type="PATRIC" id="fig|1492898.3.peg.5066"/>
<dbReference type="STRING" id="1492898.SY85_23330"/>
<sequence length="1225" mass="131313">MKNLTSRRRFIRDSSLTASGLAFASIAGNNHKALKELAIGCAPAKAAQLYGSMGSVKSGNWSDPATWGGRVPTATDTPLIATGHTVSFDVSSATVSGININSGGILAFDASKTVTLQSSQNIVVQGELRIRPNSASQIHTLRFVDINEKNFVGGGMDPLASDVGLWVVATGRLDIVGAEKTSWTRVTDTVAAGSASFSLKETPIGWAAGDEIVLVPTNKPSINTLVWDDASNSHKDLYRPNFEQRTISSVNGSSVAVSSAFTYNVHQKVVSPDGPTWTAEALNLNRNVRIEGTAAGRTHIFIHANVPQTLQNAALRYMGPRKDQDGNGRTDMIAGRYAIHFHHCNDGSIGSQVTGNVVYQCGNHSYVPHVSNGINMSNNVAYDCLEIAFWWDFGHLSHSITWNNNLIALNLYVPGSKDMAGNESGVLFTGGGMLLGMGDDNVAMGNTVVYAGVGDTSGKGGFIWEANNEGIWDFENNLAHSNHIGIRVWQNTVRNHTVFHQECYNNVRHLFHGAYGNAYTYRGGYFYDGEIEVKASSANTAGVRFESVKFHSAGKYPHCIIITRSAIPSGDRCEDLFLNCSFKGYTTSAIRNEAGGVIMDGLQLNERKGVAMVMCDFDGGQPWSFRYEGPDPQYITNATGWFRIQPKSGQSQMIVRGVATLPIITNIGAFSPTLVGTGKGIKGEYFNDAEFKNKVFERIDSVIMFSEWYGDGAARYNLPIGVHHKITGTQHSVRWTGKVQAQYSEAYMFRLQGAGGYRIWIDGVMVLDKWQEKYDDSDKFYSSPVQLAASKLHDIKVEYYSSGGKTNAQLFWKSPSMEQEVLVPQSQLYAEAILDSSTALVAPNKVPVANAGVDQSITLPVNMATLNGSLSSDPDGTIAVYKWSQVSGPAQFTIADASAASTTVSNLAVGIYTFRLTVTDNKGATATDDVVISVTDALNKGPVAHAGSDITVVLPASSVSLNGSASNDPDGTIASYQWTEVSGPSQASIVSAGGVTTAVNGLVKGAYTFRVQVSDNKGAIATDEVVVTVTDVVNRGPVANAGADQAITLPMSSVTLNASGSYDPDGSSGGTIVSYLWTKISGPTQFALSSASAVTPLVSNLVEGTYVFQLKVADDKGATATDDVTITVQPNISSGQSGVLGFTLLSRNPSSGRYKVKINGSTAARDGAITVCVYNQFGKEMALYRNKIDGDIIDVDITKEQNGQYFLWAIQNEKTTRTWISKQPD</sequence>
<dbReference type="FunFam" id="2.60.40.10:FF:000257">
    <property type="entry name" value="Dyslexia-associated protein KIAA0319-like"/>
    <property type="match status" value="2"/>
</dbReference>
<reference evidence="6" key="1">
    <citation type="submission" date="2015-01" db="EMBL/GenBank/DDBJ databases">
        <title>Flavisolibacter sp./LCS9/ whole genome sequencing.</title>
        <authorList>
            <person name="Kim M.K."/>
            <person name="Srinivasan S."/>
            <person name="Lee J.-J."/>
        </authorList>
    </citation>
    <scope>NUCLEOTIDE SEQUENCE [LARGE SCALE GENOMIC DNA]</scope>
    <source>
        <strain evidence="6">LCS9</strain>
    </source>
</reference>
<dbReference type="SMART" id="SM00758">
    <property type="entry name" value="PA14"/>
    <property type="match status" value="1"/>
</dbReference>
<protein>
    <recommendedName>
        <fullName evidence="7">PA14 domain-containing protein</fullName>
    </recommendedName>
</protein>
<dbReference type="PROSITE" id="PS51484">
    <property type="entry name" value="G8"/>
    <property type="match status" value="1"/>
</dbReference>
<accession>A0A172U1B1</accession>
<dbReference type="InterPro" id="IPR000601">
    <property type="entry name" value="PKD_dom"/>
</dbReference>
<dbReference type="InterPro" id="IPR011658">
    <property type="entry name" value="PA14_dom"/>
</dbReference>
<evidence type="ECO:0000313" key="5">
    <source>
        <dbReference type="EMBL" id="ANE52968.1"/>
    </source>
</evidence>
<dbReference type="Pfam" id="PF10162">
    <property type="entry name" value="G8"/>
    <property type="match status" value="1"/>
</dbReference>
<dbReference type="CDD" id="cd00146">
    <property type="entry name" value="PKD"/>
    <property type="match status" value="2"/>
</dbReference>
<dbReference type="PANTHER" id="PTHR46182">
    <property type="entry name" value="FI19480P1"/>
    <property type="match status" value="1"/>
</dbReference>
<dbReference type="PROSITE" id="PS50093">
    <property type="entry name" value="PKD"/>
    <property type="match status" value="1"/>
</dbReference>
<feature type="domain" description="PKD" evidence="2">
    <location>
        <begin position="865"/>
        <end position="939"/>
    </location>
</feature>
<evidence type="ECO:0000259" key="3">
    <source>
        <dbReference type="PROSITE" id="PS51484"/>
    </source>
</evidence>
<dbReference type="KEGG" id="fla:SY85_23330"/>
<dbReference type="InterPro" id="IPR006311">
    <property type="entry name" value="TAT_signal"/>
</dbReference>
<dbReference type="RefSeq" id="WP_066408367.1">
    <property type="nucleotide sequence ID" value="NZ_CP011390.1"/>
</dbReference>
<dbReference type="InterPro" id="IPR035986">
    <property type="entry name" value="PKD_dom_sf"/>
</dbReference>
<dbReference type="Gene3D" id="2.60.40.10">
    <property type="entry name" value="Immunoglobulins"/>
    <property type="match status" value="3"/>
</dbReference>
<dbReference type="AlphaFoldDB" id="A0A172U1B1"/>
<gene>
    <name evidence="5" type="ORF">SY85_23330</name>
</gene>
<dbReference type="GO" id="GO:0016020">
    <property type="term" value="C:membrane"/>
    <property type="evidence" value="ECO:0007669"/>
    <property type="project" value="TreeGrafter"/>
</dbReference>
<reference evidence="5 6" key="2">
    <citation type="journal article" date="2016" name="Int. J. Syst. Evol. Microbiol.">
        <title>Flavisolibacter tropicus sp. nov., isolated from tropical soil.</title>
        <authorList>
            <person name="Lee J.J."/>
            <person name="Kang M.S."/>
            <person name="Kim G.S."/>
            <person name="Lee C.S."/>
            <person name="Lim S."/>
            <person name="Lee J."/>
            <person name="Roh S.H."/>
            <person name="Kang H."/>
            <person name="Ha J.M."/>
            <person name="Bae S."/>
            <person name="Jung H.Y."/>
            <person name="Kim M.K."/>
        </authorList>
    </citation>
    <scope>NUCLEOTIDE SEQUENCE [LARGE SCALE GENOMIC DNA]</scope>
    <source>
        <strain evidence="5 6">LCS9</strain>
    </source>
</reference>
<organism evidence="5 6">
    <name type="scientific">Flavisolibacter tropicus</name>
    <dbReference type="NCBI Taxonomy" id="1492898"/>
    <lineage>
        <taxon>Bacteria</taxon>
        <taxon>Pseudomonadati</taxon>
        <taxon>Bacteroidota</taxon>
        <taxon>Chitinophagia</taxon>
        <taxon>Chitinophagales</taxon>
        <taxon>Chitinophagaceae</taxon>
        <taxon>Flavisolibacter</taxon>
    </lineage>
</organism>
<dbReference type="GO" id="GO:0031410">
    <property type="term" value="C:cytoplasmic vesicle"/>
    <property type="evidence" value="ECO:0007669"/>
    <property type="project" value="TreeGrafter"/>
</dbReference>
<dbReference type="InterPro" id="IPR022409">
    <property type="entry name" value="PKD/Chitinase_dom"/>
</dbReference>
<feature type="domain" description="PA14" evidence="4">
    <location>
        <begin position="676"/>
        <end position="827"/>
    </location>
</feature>
<dbReference type="InterPro" id="IPR055401">
    <property type="entry name" value="CEMIP_beta-hel_dom"/>
</dbReference>
<dbReference type="PROSITE" id="PS51318">
    <property type="entry name" value="TAT"/>
    <property type="match status" value="1"/>
</dbReference>
<dbReference type="Pfam" id="PF24606">
    <property type="entry name" value="CEMIP_beta-hel"/>
    <property type="match status" value="1"/>
</dbReference>
<name>A0A172U1B1_9BACT</name>
<dbReference type="Pfam" id="PF07691">
    <property type="entry name" value="PA14"/>
    <property type="match status" value="1"/>
</dbReference>
<dbReference type="SUPFAM" id="SSF49299">
    <property type="entry name" value="PKD domain"/>
    <property type="match status" value="3"/>
</dbReference>
<dbReference type="Gene3D" id="3.90.182.10">
    <property type="entry name" value="Toxin - Anthrax Protective Antigen,domain 1"/>
    <property type="match status" value="1"/>
</dbReference>